<comment type="caution">
    <text evidence="4">The sequence shown here is derived from an EMBL/GenBank/DDBJ whole genome shotgun (WGS) entry which is preliminary data.</text>
</comment>
<feature type="compositionally biased region" description="Polar residues" evidence="1">
    <location>
        <begin position="71"/>
        <end position="86"/>
    </location>
</feature>
<feature type="region of interest" description="Disordered" evidence="1">
    <location>
        <begin position="71"/>
        <end position="117"/>
    </location>
</feature>
<dbReference type="PANTHER" id="PTHR47542:SF2">
    <property type="entry name" value="ACYL-COA N-ACYLTRANSFERASES (NAT) SUPERFAMILY PROTEIN"/>
    <property type="match status" value="1"/>
</dbReference>
<evidence type="ECO:0000259" key="3">
    <source>
        <dbReference type="PROSITE" id="PS51186"/>
    </source>
</evidence>
<dbReference type="AlphaFoldDB" id="A0A9W8AGH0"/>
<keyword evidence="2" id="KW-0472">Membrane</keyword>
<dbReference type="PROSITE" id="PS51186">
    <property type="entry name" value="GNAT"/>
    <property type="match status" value="1"/>
</dbReference>
<feature type="region of interest" description="Disordered" evidence="1">
    <location>
        <begin position="1"/>
        <end position="21"/>
    </location>
</feature>
<reference evidence="4" key="1">
    <citation type="submission" date="2022-07" db="EMBL/GenBank/DDBJ databases">
        <title>Phylogenomic reconstructions and comparative analyses of Kickxellomycotina fungi.</title>
        <authorList>
            <person name="Reynolds N.K."/>
            <person name="Stajich J.E."/>
            <person name="Barry K."/>
            <person name="Grigoriev I.V."/>
            <person name="Crous P."/>
            <person name="Smith M.E."/>
        </authorList>
    </citation>
    <scope>NUCLEOTIDE SEQUENCE</scope>
    <source>
        <strain evidence="4">RSA 861</strain>
    </source>
</reference>
<feature type="domain" description="N-acetyltransferase" evidence="3">
    <location>
        <begin position="138"/>
        <end position="285"/>
    </location>
</feature>
<dbReference type="EMBL" id="JANBPT010000187">
    <property type="protein sequence ID" value="KAJ1926127.1"/>
    <property type="molecule type" value="Genomic_DNA"/>
</dbReference>
<keyword evidence="5" id="KW-1185">Reference proteome</keyword>
<protein>
    <recommendedName>
        <fullName evidence="3">N-acetyltransferase domain-containing protein</fullName>
    </recommendedName>
</protein>
<dbReference type="Gene3D" id="3.40.630.30">
    <property type="match status" value="1"/>
</dbReference>
<dbReference type="Proteomes" id="UP001150569">
    <property type="component" value="Unassembled WGS sequence"/>
</dbReference>
<dbReference type="InterPro" id="IPR026686">
    <property type="entry name" value="UPF0708"/>
</dbReference>
<dbReference type="GO" id="GO:0016747">
    <property type="term" value="F:acyltransferase activity, transferring groups other than amino-acyl groups"/>
    <property type="evidence" value="ECO:0007669"/>
    <property type="project" value="InterPro"/>
</dbReference>
<dbReference type="CDD" id="cd04301">
    <property type="entry name" value="NAT_SF"/>
    <property type="match status" value="1"/>
</dbReference>
<dbReference type="Pfam" id="PF00583">
    <property type="entry name" value="Acetyltransf_1"/>
    <property type="match status" value="1"/>
</dbReference>
<keyword evidence="2" id="KW-0812">Transmembrane</keyword>
<dbReference type="Pfam" id="PF14937">
    <property type="entry name" value="DUF4500"/>
    <property type="match status" value="1"/>
</dbReference>
<organism evidence="4 5">
    <name type="scientific">Tieghemiomyces parasiticus</name>
    <dbReference type="NCBI Taxonomy" id="78921"/>
    <lineage>
        <taxon>Eukaryota</taxon>
        <taxon>Fungi</taxon>
        <taxon>Fungi incertae sedis</taxon>
        <taxon>Zoopagomycota</taxon>
        <taxon>Kickxellomycotina</taxon>
        <taxon>Dimargaritomycetes</taxon>
        <taxon>Dimargaritales</taxon>
        <taxon>Dimargaritaceae</taxon>
        <taxon>Tieghemiomyces</taxon>
    </lineage>
</organism>
<dbReference type="SUPFAM" id="SSF55729">
    <property type="entry name" value="Acyl-CoA N-acyltransferases (Nat)"/>
    <property type="match status" value="1"/>
</dbReference>
<evidence type="ECO:0000256" key="1">
    <source>
        <dbReference type="SAM" id="MobiDB-lite"/>
    </source>
</evidence>
<dbReference type="InterPro" id="IPR000182">
    <property type="entry name" value="GNAT_dom"/>
</dbReference>
<proteinExistence type="predicted"/>
<feature type="transmembrane region" description="Helical" evidence="2">
    <location>
        <begin position="42"/>
        <end position="60"/>
    </location>
</feature>
<evidence type="ECO:0000256" key="2">
    <source>
        <dbReference type="SAM" id="Phobius"/>
    </source>
</evidence>
<gene>
    <name evidence="4" type="ORF">IWQ60_004062</name>
</gene>
<dbReference type="OrthoDB" id="1880105at2759"/>
<evidence type="ECO:0000313" key="5">
    <source>
        <dbReference type="Proteomes" id="UP001150569"/>
    </source>
</evidence>
<evidence type="ECO:0000313" key="4">
    <source>
        <dbReference type="EMBL" id="KAJ1926127.1"/>
    </source>
</evidence>
<sequence>MAIPTGPAGPSPPSESTPSHKINSTRLFRVLNPELFFPKNRYVMAFGLITFTGAVAYFAWDDAQYRLRNPSGNTVLASEPTETPMTYQERMQLKQQQQSSSSPTAESMAPWPSQVPSEPPGLGIADGSLAFTLTWWSTLPSGVRPVVLQTCQALERRIFPKTEAMALAAETRRPGTRLLVARAADDQIAGYALVTVARIDSTARLVKLAVVPAYRRKGLGRRLVQHVVAYVAGPKVRVAKVRLHVDPVRSGAQQLYRQVGFVTTAAIPDYYGSGRPAGVMELTTAATDYSI</sequence>
<name>A0A9W8AGH0_9FUNG</name>
<dbReference type="PANTHER" id="PTHR47542">
    <property type="entry name" value="ACYL-COA N-ACYLTRANSFERASES (NAT) SUPERFAMILY PROTEIN"/>
    <property type="match status" value="1"/>
</dbReference>
<dbReference type="InterPro" id="IPR016181">
    <property type="entry name" value="Acyl_CoA_acyltransferase"/>
</dbReference>
<accession>A0A9W8AGH0</accession>
<keyword evidence="2" id="KW-1133">Transmembrane helix</keyword>